<comment type="caution">
    <text evidence="2">The sequence shown here is derived from an EMBL/GenBank/DDBJ whole genome shotgun (WGS) entry which is preliminary data.</text>
</comment>
<dbReference type="EMBL" id="WSEM01000034">
    <property type="protein sequence ID" value="MVQ39485.1"/>
    <property type="molecule type" value="Genomic_DNA"/>
</dbReference>
<feature type="domain" description="ORC1/DEAH AAA+ ATPase" evidence="1">
    <location>
        <begin position="18"/>
        <end position="143"/>
    </location>
</feature>
<proteinExistence type="predicted"/>
<dbReference type="Gene3D" id="3.40.50.300">
    <property type="entry name" value="P-loop containing nucleotide triphosphate hydrolases"/>
    <property type="match status" value="1"/>
</dbReference>
<evidence type="ECO:0000313" key="2">
    <source>
        <dbReference type="EMBL" id="MVQ39485.1"/>
    </source>
</evidence>
<accession>A0ABW9UJR9</accession>
<dbReference type="Proteomes" id="UP000467637">
    <property type="component" value="Unassembled WGS sequence"/>
</dbReference>
<name>A0ABW9UJR9_9BACL</name>
<gene>
    <name evidence="2" type="ORF">GON05_33330</name>
</gene>
<keyword evidence="3" id="KW-1185">Reference proteome</keyword>
<dbReference type="SUPFAM" id="SSF52540">
    <property type="entry name" value="P-loop containing nucleoside triphosphate hydrolases"/>
    <property type="match status" value="1"/>
</dbReference>
<dbReference type="Pfam" id="PF13401">
    <property type="entry name" value="AAA_22"/>
    <property type="match status" value="1"/>
</dbReference>
<evidence type="ECO:0000259" key="1">
    <source>
        <dbReference type="Pfam" id="PF13401"/>
    </source>
</evidence>
<dbReference type="InterPro" id="IPR049945">
    <property type="entry name" value="AAA_22"/>
</dbReference>
<reference evidence="2 3" key="1">
    <citation type="submission" date="2019-12" db="EMBL/GenBank/DDBJ databases">
        <authorList>
            <person name="Huq M.A."/>
        </authorList>
    </citation>
    <scope>NUCLEOTIDE SEQUENCE [LARGE SCALE GENOMIC DNA]</scope>
    <source>
        <strain evidence="2 3">MAH-34</strain>
    </source>
</reference>
<evidence type="ECO:0000313" key="3">
    <source>
        <dbReference type="Proteomes" id="UP000467637"/>
    </source>
</evidence>
<sequence>MFTDLKLEFEKFLNHSFANFMFVDGVSGMGKTSFAKETINEFNNLHKGETSVLLTQAPYIDNEREFIRSLLRDEFVFNKKMSKTNLKTILLTKLSNCRYLVIDDSQNLLISRRLLMNHFWLMSWLVNETNIKVMYLGTIPFQEFLEEYDTIFRRSVVYNLKAS</sequence>
<organism evidence="2 3">
    <name type="scientific">Paenibacillus anseongense</name>
    <dbReference type="NCBI Taxonomy" id="2682845"/>
    <lineage>
        <taxon>Bacteria</taxon>
        <taxon>Bacillati</taxon>
        <taxon>Bacillota</taxon>
        <taxon>Bacilli</taxon>
        <taxon>Bacillales</taxon>
        <taxon>Paenibacillaceae</taxon>
        <taxon>Paenibacillus</taxon>
    </lineage>
</organism>
<protein>
    <submittedName>
        <fullName evidence="2">AAA family ATPase</fullName>
    </submittedName>
</protein>
<dbReference type="InterPro" id="IPR027417">
    <property type="entry name" value="P-loop_NTPase"/>
</dbReference>
<dbReference type="RefSeq" id="WP_157325613.1">
    <property type="nucleotide sequence ID" value="NZ_WSEM01000034.1"/>
</dbReference>